<dbReference type="EMBL" id="QPFP01000057">
    <property type="protein sequence ID" value="TEB25351.1"/>
    <property type="molecule type" value="Genomic_DNA"/>
</dbReference>
<evidence type="ECO:0000313" key="3">
    <source>
        <dbReference type="Proteomes" id="UP000298030"/>
    </source>
</evidence>
<proteinExistence type="predicted"/>
<dbReference type="Proteomes" id="UP000298030">
    <property type="component" value="Unassembled WGS sequence"/>
</dbReference>
<reference evidence="2 3" key="1">
    <citation type="journal article" date="2019" name="Nat. Ecol. Evol.">
        <title>Megaphylogeny resolves global patterns of mushroom evolution.</title>
        <authorList>
            <person name="Varga T."/>
            <person name="Krizsan K."/>
            <person name="Foldi C."/>
            <person name="Dima B."/>
            <person name="Sanchez-Garcia M."/>
            <person name="Sanchez-Ramirez S."/>
            <person name="Szollosi G.J."/>
            <person name="Szarkandi J.G."/>
            <person name="Papp V."/>
            <person name="Albert L."/>
            <person name="Andreopoulos W."/>
            <person name="Angelini C."/>
            <person name="Antonin V."/>
            <person name="Barry K.W."/>
            <person name="Bougher N.L."/>
            <person name="Buchanan P."/>
            <person name="Buyck B."/>
            <person name="Bense V."/>
            <person name="Catcheside P."/>
            <person name="Chovatia M."/>
            <person name="Cooper J."/>
            <person name="Damon W."/>
            <person name="Desjardin D."/>
            <person name="Finy P."/>
            <person name="Geml J."/>
            <person name="Haridas S."/>
            <person name="Hughes K."/>
            <person name="Justo A."/>
            <person name="Karasinski D."/>
            <person name="Kautmanova I."/>
            <person name="Kiss B."/>
            <person name="Kocsube S."/>
            <person name="Kotiranta H."/>
            <person name="LaButti K.M."/>
            <person name="Lechner B.E."/>
            <person name="Liimatainen K."/>
            <person name="Lipzen A."/>
            <person name="Lukacs Z."/>
            <person name="Mihaltcheva S."/>
            <person name="Morgado L.N."/>
            <person name="Niskanen T."/>
            <person name="Noordeloos M.E."/>
            <person name="Ohm R.A."/>
            <person name="Ortiz-Santana B."/>
            <person name="Ovrebo C."/>
            <person name="Racz N."/>
            <person name="Riley R."/>
            <person name="Savchenko A."/>
            <person name="Shiryaev A."/>
            <person name="Soop K."/>
            <person name="Spirin V."/>
            <person name="Szebenyi C."/>
            <person name="Tomsovsky M."/>
            <person name="Tulloss R.E."/>
            <person name="Uehling J."/>
            <person name="Grigoriev I.V."/>
            <person name="Vagvolgyi C."/>
            <person name="Papp T."/>
            <person name="Martin F.M."/>
            <person name="Miettinen O."/>
            <person name="Hibbett D.S."/>
            <person name="Nagy L.G."/>
        </authorList>
    </citation>
    <scope>NUCLEOTIDE SEQUENCE [LARGE SCALE GENOMIC DNA]</scope>
    <source>
        <strain evidence="2 3">FP101781</strain>
    </source>
</reference>
<organism evidence="2 3">
    <name type="scientific">Coprinellus micaceus</name>
    <name type="common">Glistening ink-cap mushroom</name>
    <name type="synonym">Coprinus micaceus</name>
    <dbReference type="NCBI Taxonomy" id="71717"/>
    <lineage>
        <taxon>Eukaryota</taxon>
        <taxon>Fungi</taxon>
        <taxon>Dikarya</taxon>
        <taxon>Basidiomycota</taxon>
        <taxon>Agaricomycotina</taxon>
        <taxon>Agaricomycetes</taxon>
        <taxon>Agaricomycetidae</taxon>
        <taxon>Agaricales</taxon>
        <taxon>Agaricineae</taxon>
        <taxon>Psathyrellaceae</taxon>
        <taxon>Coprinellus</taxon>
    </lineage>
</organism>
<keyword evidence="3" id="KW-1185">Reference proteome</keyword>
<feature type="region of interest" description="Disordered" evidence="1">
    <location>
        <begin position="123"/>
        <end position="149"/>
    </location>
</feature>
<name>A0A4Y7SUF3_COPMI</name>
<accession>A0A4Y7SUF3</accession>
<sequence length="149" mass="16752">MVYVWRGGQWARVGVRDLGRVRVDFGAWRTSGRGDEREGRSVIACQRGGLDRRDRAPMRELIPQYLGTTFDASTASGGVKQRARRAEGRGGRDGKGEDERNGWGSRIRREGARLRDRMCSRRCVEGKKKSRPMASKLEEFATRQAGPIA</sequence>
<feature type="compositionally biased region" description="Basic and acidic residues" evidence="1">
    <location>
        <begin position="84"/>
        <end position="109"/>
    </location>
</feature>
<gene>
    <name evidence="2" type="ORF">FA13DRAFT_1165591</name>
</gene>
<protein>
    <submittedName>
        <fullName evidence="2">Uncharacterized protein</fullName>
    </submittedName>
</protein>
<dbReference type="AlphaFoldDB" id="A0A4Y7SUF3"/>
<feature type="region of interest" description="Disordered" evidence="1">
    <location>
        <begin position="70"/>
        <end position="109"/>
    </location>
</feature>
<comment type="caution">
    <text evidence="2">The sequence shown here is derived from an EMBL/GenBank/DDBJ whole genome shotgun (WGS) entry which is preliminary data.</text>
</comment>
<evidence type="ECO:0000256" key="1">
    <source>
        <dbReference type="SAM" id="MobiDB-lite"/>
    </source>
</evidence>
<evidence type="ECO:0000313" key="2">
    <source>
        <dbReference type="EMBL" id="TEB25351.1"/>
    </source>
</evidence>